<comment type="caution">
    <text evidence="7">The sequence shown here is derived from an EMBL/GenBank/DDBJ whole genome shotgun (WGS) entry which is preliminary data.</text>
</comment>
<evidence type="ECO:0000313" key="7">
    <source>
        <dbReference type="EMBL" id="OGC14798.1"/>
    </source>
</evidence>
<dbReference type="EC" id="3.1.3.12" evidence="6"/>
<dbReference type="AlphaFoldDB" id="A0A1F4S311"/>
<evidence type="ECO:0000256" key="6">
    <source>
        <dbReference type="RuleBase" id="RU361117"/>
    </source>
</evidence>
<evidence type="ECO:0000256" key="1">
    <source>
        <dbReference type="ARBA" id="ARBA00000500"/>
    </source>
</evidence>
<evidence type="ECO:0000313" key="8">
    <source>
        <dbReference type="Proteomes" id="UP000177905"/>
    </source>
</evidence>
<dbReference type="GO" id="GO:0046872">
    <property type="term" value="F:metal ion binding"/>
    <property type="evidence" value="ECO:0007669"/>
    <property type="project" value="UniProtKB-KW"/>
</dbReference>
<dbReference type="GO" id="GO:0004805">
    <property type="term" value="F:trehalose-phosphatase activity"/>
    <property type="evidence" value="ECO:0007669"/>
    <property type="project" value="UniProtKB-EC"/>
</dbReference>
<sequence length="245" mass="28020">MALKSFIKFIIFLDYDGTLVPIVEDFRKAGLSAKDRKIIKTLAQNNSFEVIIVSGRSLADVRSLVNLSQIGYIGNHGFEVSGHGFKFVHPKVGPFRKLLKKVLKKIELKLPFYGVEVEDKKLTASLHYRKVAASLQGKVKALATEVLSPHVKNKEIVVTYGKKVIELRPPINWNKGHAVLWILKKLKDKKMLPIYIGDDSTDEDSFHALREKGLTFYVGKKRKTLAKYRLKNIKAVYRFLRWLNK</sequence>
<dbReference type="InterPro" id="IPR023214">
    <property type="entry name" value="HAD_sf"/>
</dbReference>
<dbReference type="NCBIfam" id="TIGR00685">
    <property type="entry name" value="T6PP"/>
    <property type="match status" value="1"/>
</dbReference>
<evidence type="ECO:0000256" key="4">
    <source>
        <dbReference type="ARBA" id="ARBA00022801"/>
    </source>
</evidence>
<dbReference type="GO" id="GO:0005992">
    <property type="term" value="P:trehalose biosynthetic process"/>
    <property type="evidence" value="ECO:0007669"/>
    <property type="project" value="UniProtKB-UniPathway"/>
</dbReference>
<gene>
    <name evidence="7" type="ORF">A2290_07855</name>
</gene>
<comment type="catalytic activity">
    <reaction evidence="1 6">
        <text>alpha,alpha-trehalose 6-phosphate + H2O = alpha,alpha-trehalose + phosphate</text>
        <dbReference type="Rhea" id="RHEA:23420"/>
        <dbReference type="ChEBI" id="CHEBI:15377"/>
        <dbReference type="ChEBI" id="CHEBI:16551"/>
        <dbReference type="ChEBI" id="CHEBI:43474"/>
        <dbReference type="ChEBI" id="CHEBI:58429"/>
        <dbReference type="EC" id="3.1.3.12"/>
    </reaction>
</comment>
<comment type="cofactor">
    <cofactor evidence="6">
        <name>Mg(2+)</name>
        <dbReference type="ChEBI" id="CHEBI:18420"/>
    </cofactor>
</comment>
<reference evidence="7 8" key="1">
    <citation type="journal article" date="2016" name="Nat. Commun.">
        <title>Thousands of microbial genomes shed light on interconnected biogeochemical processes in an aquifer system.</title>
        <authorList>
            <person name="Anantharaman K."/>
            <person name="Brown C.T."/>
            <person name="Hug L.A."/>
            <person name="Sharon I."/>
            <person name="Castelle C.J."/>
            <person name="Probst A.J."/>
            <person name="Thomas B.C."/>
            <person name="Singh A."/>
            <person name="Wilkins M.J."/>
            <person name="Karaoz U."/>
            <person name="Brodie E.L."/>
            <person name="Williams K.H."/>
            <person name="Hubbard S.S."/>
            <person name="Banfield J.F."/>
        </authorList>
    </citation>
    <scope>NUCLEOTIDE SEQUENCE [LARGE SCALE GENOMIC DNA]</scope>
</reference>
<dbReference type="InterPro" id="IPR044651">
    <property type="entry name" value="OTSB-like"/>
</dbReference>
<keyword evidence="4 6" id="KW-0378">Hydrolase</keyword>
<dbReference type="PANTHER" id="PTHR43768">
    <property type="entry name" value="TREHALOSE 6-PHOSPHATE PHOSPHATASE"/>
    <property type="match status" value="1"/>
</dbReference>
<comment type="similarity">
    <text evidence="3 6">Belongs to the trehalose phosphatase family.</text>
</comment>
<accession>A0A1F4S311</accession>
<evidence type="ECO:0000256" key="3">
    <source>
        <dbReference type="ARBA" id="ARBA00008770"/>
    </source>
</evidence>
<comment type="pathway">
    <text evidence="2 6">Glycan biosynthesis; trehalose biosynthesis.</text>
</comment>
<organism evidence="7 8">
    <name type="scientific">candidate division WOR-1 bacterium RIFOXYB2_FULL_36_35</name>
    <dbReference type="NCBI Taxonomy" id="1802578"/>
    <lineage>
        <taxon>Bacteria</taxon>
        <taxon>Bacillati</taxon>
        <taxon>Saganbacteria</taxon>
    </lineage>
</organism>
<dbReference type="NCBIfam" id="TIGR01484">
    <property type="entry name" value="HAD-SF-IIB"/>
    <property type="match status" value="1"/>
</dbReference>
<dbReference type="InterPro" id="IPR006379">
    <property type="entry name" value="HAD-SF_hydro_IIB"/>
</dbReference>
<keyword evidence="6" id="KW-0479">Metal-binding</keyword>
<dbReference type="UniPathway" id="UPA00299"/>
<proteinExistence type="inferred from homology"/>
<dbReference type="Gene3D" id="3.40.50.1000">
    <property type="entry name" value="HAD superfamily/HAD-like"/>
    <property type="match status" value="1"/>
</dbReference>
<comment type="function">
    <text evidence="5 6">Removes the phosphate from trehalose 6-phosphate to produce free trehalose.</text>
</comment>
<name>A0A1F4S311_UNCSA</name>
<dbReference type="InterPro" id="IPR036412">
    <property type="entry name" value="HAD-like_sf"/>
</dbReference>
<dbReference type="SUPFAM" id="SSF56784">
    <property type="entry name" value="HAD-like"/>
    <property type="match status" value="1"/>
</dbReference>
<dbReference type="Gene3D" id="3.30.70.1020">
    <property type="entry name" value="Trehalose-6-phosphate phosphatase related protein, domain 2"/>
    <property type="match status" value="1"/>
</dbReference>
<dbReference type="EMBL" id="MEUA01000030">
    <property type="protein sequence ID" value="OGC14798.1"/>
    <property type="molecule type" value="Genomic_DNA"/>
</dbReference>
<evidence type="ECO:0000256" key="5">
    <source>
        <dbReference type="ARBA" id="ARBA00024179"/>
    </source>
</evidence>
<dbReference type="Pfam" id="PF02358">
    <property type="entry name" value="Trehalose_PPase"/>
    <property type="match status" value="1"/>
</dbReference>
<evidence type="ECO:0000256" key="2">
    <source>
        <dbReference type="ARBA" id="ARBA00005199"/>
    </source>
</evidence>
<keyword evidence="6" id="KW-0460">Magnesium</keyword>
<dbReference type="PANTHER" id="PTHR43768:SF3">
    <property type="entry name" value="TREHALOSE 6-PHOSPHATE PHOSPHATASE"/>
    <property type="match status" value="1"/>
</dbReference>
<dbReference type="Proteomes" id="UP000177905">
    <property type="component" value="Unassembled WGS sequence"/>
</dbReference>
<protein>
    <recommendedName>
        <fullName evidence="6">Trehalose 6-phosphate phosphatase</fullName>
        <ecNumber evidence="6">3.1.3.12</ecNumber>
    </recommendedName>
</protein>
<dbReference type="InterPro" id="IPR003337">
    <property type="entry name" value="Trehalose_PPase"/>
</dbReference>